<proteinExistence type="inferred from homology"/>
<keyword evidence="15" id="KW-1185">Reference proteome</keyword>
<evidence type="ECO:0000313" key="14">
    <source>
        <dbReference type="EMBL" id="VUZ83842.1"/>
    </source>
</evidence>
<dbReference type="InterPro" id="IPR045187">
    <property type="entry name" value="CcO_II"/>
</dbReference>
<dbReference type="GO" id="GO:0005507">
    <property type="term" value="F:copper ion binding"/>
    <property type="evidence" value="ECO:0007669"/>
    <property type="project" value="InterPro"/>
</dbReference>
<keyword evidence="7" id="KW-1278">Translocase</keyword>
<keyword evidence="5 12" id="KW-0812">Transmembrane</keyword>
<dbReference type="AlphaFoldDB" id="A0A564ZGS0"/>
<comment type="similarity">
    <text evidence="2">Belongs to the cytochrome c oxidase subunit 2 family.</text>
</comment>
<evidence type="ECO:0000256" key="8">
    <source>
        <dbReference type="ARBA" id="ARBA00022982"/>
    </source>
</evidence>
<dbReference type="SUPFAM" id="SSF81464">
    <property type="entry name" value="Cytochrome c oxidase subunit II-like, transmembrane region"/>
    <property type="match status" value="1"/>
</dbReference>
<organism evidence="14 15">
    <name type="scientific">Candidatus Methylomirabilis lanthanidiphila</name>
    <dbReference type="NCBI Taxonomy" id="2211376"/>
    <lineage>
        <taxon>Bacteria</taxon>
        <taxon>Candidatus Methylomirabilota</taxon>
        <taxon>Candidatus Methylomirabilia</taxon>
        <taxon>Candidatus Methylomirabilales</taxon>
        <taxon>Candidatus Methylomirabilaceae</taxon>
        <taxon>Candidatus Methylomirabilis</taxon>
    </lineage>
</organism>
<protein>
    <recommendedName>
        <fullName evidence="3">cytochrome-c oxidase</fullName>
        <ecNumber evidence="3">7.1.1.9</ecNumber>
    </recommendedName>
</protein>
<evidence type="ECO:0000256" key="7">
    <source>
        <dbReference type="ARBA" id="ARBA00022967"/>
    </source>
</evidence>
<keyword evidence="4" id="KW-0813">Transport</keyword>
<dbReference type="GO" id="GO:0016020">
    <property type="term" value="C:membrane"/>
    <property type="evidence" value="ECO:0007669"/>
    <property type="project" value="UniProtKB-SubCell"/>
</dbReference>
<evidence type="ECO:0000256" key="10">
    <source>
        <dbReference type="ARBA" id="ARBA00023008"/>
    </source>
</evidence>
<evidence type="ECO:0000256" key="4">
    <source>
        <dbReference type="ARBA" id="ARBA00022448"/>
    </source>
</evidence>
<dbReference type="Gene3D" id="1.10.287.90">
    <property type="match status" value="1"/>
</dbReference>
<dbReference type="PROSITE" id="PS50857">
    <property type="entry name" value="COX2_CUA"/>
    <property type="match status" value="1"/>
</dbReference>
<dbReference type="EMBL" id="CABIKM010000003">
    <property type="protein sequence ID" value="VUZ83842.1"/>
    <property type="molecule type" value="Genomic_DNA"/>
</dbReference>
<gene>
    <name evidence="14" type="ORF">MELA_00200</name>
</gene>
<keyword evidence="6" id="KW-0479">Metal-binding</keyword>
<dbReference type="EC" id="7.1.1.9" evidence="3"/>
<dbReference type="GO" id="GO:0042773">
    <property type="term" value="P:ATP synthesis coupled electron transport"/>
    <property type="evidence" value="ECO:0007669"/>
    <property type="project" value="TreeGrafter"/>
</dbReference>
<dbReference type="GO" id="GO:0004129">
    <property type="term" value="F:cytochrome-c oxidase activity"/>
    <property type="evidence" value="ECO:0007669"/>
    <property type="project" value="UniProtKB-EC"/>
</dbReference>
<dbReference type="InterPro" id="IPR002429">
    <property type="entry name" value="CcO_II-like_C"/>
</dbReference>
<evidence type="ECO:0000256" key="11">
    <source>
        <dbReference type="ARBA" id="ARBA00023136"/>
    </source>
</evidence>
<accession>A0A564ZGS0</accession>
<feature type="domain" description="Cytochrome oxidase subunit II copper A binding" evidence="13">
    <location>
        <begin position="99"/>
        <end position="219"/>
    </location>
</feature>
<keyword evidence="10" id="KW-0186">Copper</keyword>
<dbReference type="InterPro" id="IPR036257">
    <property type="entry name" value="Cyt_c_oxidase_su2_TM_sf"/>
</dbReference>
<evidence type="ECO:0000256" key="1">
    <source>
        <dbReference type="ARBA" id="ARBA00004141"/>
    </source>
</evidence>
<comment type="subcellular location">
    <subcellularLocation>
        <location evidence="1">Membrane</location>
        <topology evidence="1">Multi-pass membrane protein</topology>
    </subcellularLocation>
</comment>
<evidence type="ECO:0000256" key="3">
    <source>
        <dbReference type="ARBA" id="ARBA00012949"/>
    </source>
</evidence>
<keyword evidence="9 12" id="KW-1133">Transmembrane helix</keyword>
<evidence type="ECO:0000256" key="2">
    <source>
        <dbReference type="ARBA" id="ARBA00007866"/>
    </source>
</evidence>
<reference evidence="14 15" key="1">
    <citation type="submission" date="2019-07" db="EMBL/GenBank/DDBJ databases">
        <authorList>
            <person name="Cremers G."/>
        </authorList>
    </citation>
    <scope>NUCLEOTIDE SEQUENCE [LARGE SCALE GENOMIC DNA]</scope>
</reference>
<evidence type="ECO:0000259" key="13">
    <source>
        <dbReference type="PROSITE" id="PS50857"/>
    </source>
</evidence>
<dbReference type="Proteomes" id="UP000334340">
    <property type="component" value="Unassembled WGS sequence"/>
</dbReference>
<evidence type="ECO:0000256" key="12">
    <source>
        <dbReference type="SAM" id="Phobius"/>
    </source>
</evidence>
<evidence type="ECO:0000256" key="5">
    <source>
        <dbReference type="ARBA" id="ARBA00022692"/>
    </source>
</evidence>
<evidence type="ECO:0000256" key="6">
    <source>
        <dbReference type="ARBA" id="ARBA00022723"/>
    </source>
</evidence>
<dbReference type="InterPro" id="IPR001505">
    <property type="entry name" value="Copper_CuA"/>
</dbReference>
<dbReference type="SUPFAM" id="SSF49503">
    <property type="entry name" value="Cupredoxins"/>
    <property type="match status" value="1"/>
</dbReference>
<keyword evidence="11 12" id="KW-0472">Membrane</keyword>
<name>A0A564ZGS0_9BACT</name>
<dbReference type="Pfam" id="PF00116">
    <property type="entry name" value="COX2"/>
    <property type="match status" value="1"/>
</dbReference>
<keyword evidence="8" id="KW-0249">Electron transport</keyword>
<feature type="transmembrane region" description="Helical" evidence="12">
    <location>
        <begin position="23"/>
        <end position="45"/>
    </location>
</feature>
<dbReference type="PANTHER" id="PTHR22888">
    <property type="entry name" value="CYTOCHROME C OXIDASE, SUBUNIT II"/>
    <property type="match status" value="1"/>
</dbReference>
<dbReference type="PROSITE" id="PS00078">
    <property type="entry name" value="COX2"/>
    <property type="match status" value="1"/>
</dbReference>
<sequence length="234" mass="26511">MFLDWLPENISTYGGEIDSIFRLIYYITLVWFIITVGALLAFALLFRRRDGQRAAYITGDRLSQAAWLLIPTALVLMLDLWIDFRGGDAWAKVKLHTPPSELQVQITGKQFNWEILYPGPDAQFGTPDDLQMDNELHVAVNRVVGVTLKSKDVIHSLYLPNLRLQQNVIPGREFHAWFQATKSGTFEIPCLELCGFGHSGMVGHLIVHSAEEYDQWVKEQWPSASSPPTVPDQS</sequence>
<feature type="transmembrane region" description="Helical" evidence="12">
    <location>
        <begin position="65"/>
        <end position="82"/>
    </location>
</feature>
<evidence type="ECO:0000313" key="15">
    <source>
        <dbReference type="Proteomes" id="UP000334340"/>
    </source>
</evidence>
<evidence type="ECO:0000256" key="9">
    <source>
        <dbReference type="ARBA" id="ARBA00022989"/>
    </source>
</evidence>
<dbReference type="PANTHER" id="PTHR22888:SF9">
    <property type="entry name" value="CYTOCHROME C OXIDASE SUBUNIT 2"/>
    <property type="match status" value="1"/>
</dbReference>
<dbReference type="Gene3D" id="2.60.40.420">
    <property type="entry name" value="Cupredoxins - blue copper proteins"/>
    <property type="match status" value="1"/>
</dbReference>
<dbReference type="InterPro" id="IPR008972">
    <property type="entry name" value="Cupredoxin"/>
</dbReference>